<keyword evidence="2 5" id="KW-0812">Transmembrane</keyword>
<dbReference type="GO" id="GO:0005737">
    <property type="term" value="C:cytoplasm"/>
    <property type="evidence" value="ECO:0007669"/>
    <property type="project" value="TreeGrafter"/>
</dbReference>
<feature type="transmembrane region" description="Helical" evidence="5">
    <location>
        <begin position="175"/>
        <end position="198"/>
    </location>
</feature>
<dbReference type="InterPro" id="IPR000535">
    <property type="entry name" value="MSP_dom"/>
</dbReference>
<reference evidence="7" key="1">
    <citation type="submission" date="2022-12" db="EMBL/GenBank/DDBJ databases">
        <title>Genome assemblies of Blomia tropicalis.</title>
        <authorList>
            <person name="Cui Y."/>
        </authorList>
    </citation>
    <scope>NUCLEOTIDE SEQUENCE</scope>
    <source>
        <tissue evidence="7">Adult mites</tissue>
    </source>
</reference>
<dbReference type="InterPro" id="IPR039283">
    <property type="entry name" value="MOSPD1/3"/>
</dbReference>
<evidence type="ECO:0000256" key="5">
    <source>
        <dbReference type="SAM" id="Phobius"/>
    </source>
</evidence>
<evidence type="ECO:0000256" key="3">
    <source>
        <dbReference type="ARBA" id="ARBA00022989"/>
    </source>
</evidence>
<dbReference type="InterPro" id="IPR008962">
    <property type="entry name" value="PapD-like_sf"/>
</dbReference>
<comment type="caution">
    <text evidence="7">The sequence shown here is derived from an EMBL/GenBank/DDBJ whole genome shotgun (WGS) entry which is preliminary data.</text>
</comment>
<organism evidence="7 8">
    <name type="scientific">Blomia tropicalis</name>
    <name type="common">Mite</name>
    <dbReference type="NCBI Taxonomy" id="40697"/>
    <lineage>
        <taxon>Eukaryota</taxon>
        <taxon>Metazoa</taxon>
        <taxon>Ecdysozoa</taxon>
        <taxon>Arthropoda</taxon>
        <taxon>Chelicerata</taxon>
        <taxon>Arachnida</taxon>
        <taxon>Acari</taxon>
        <taxon>Acariformes</taxon>
        <taxon>Sarcoptiformes</taxon>
        <taxon>Astigmata</taxon>
        <taxon>Glycyphagoidea</taxon>
        <taxon>Echimyopodidae</taxon>
        <taxon>Blomia</taxon>
    </lineage>
</organism>
<keyword evidence="3 5" id="KW-1133">Transmembrane helix</keyword>
<dbReference type="InterPro" id="IPR013783">
    <property type="entry name" value="Ig-like_fold"/>
</dbReference>
<dbReference type="SUPFAM" id="SSF49354">
    <property type="entry name" value="PapD-like"/>
    <property type="match status" value="1"/>
</dbReference>
<dbReference type="EMBL" id="JAPWDV010000001">
    <property type="protein sequence ID" value="KAJ6223649.1"/>
    <property type="molecule type" value="Genomic_DNA"/>
</dbReference>
<feature type="domain" description="MSP" evidence="6">
    <location>
        <begin position="7"/>
        <end position="92"/>
    </location>
</feature>
<name>A0A9Q0MDE3_BLOTA</name>
<dbReference type="AlphaFoldDB" id="A0A9Q0MDE3"/>
<proteinExistence type="predicted"/>
<dbReference type="Pfam" id="PF00635">
    <property type="entry name" value="Motile_Sperm"/>
    <property type="match status" value="1"/>
</dbReference>
<dbReference type="Gene3D" id="2.60.40.10">
    <property type="entry name" value="Immunoglobulins"/>
    <property type="match status" value="1"/>
</dbReference>
<evidence type="ECO:0000256" key="4">
    <source>
        <dbReference type="ARBA" id="ARBA00023136"/>
    </source>
</evidence>
<comment type="subcellular location">
    <subcellularLocation>
        <location evidence="1">Membrane</location>
        <topology evidence="1">Multi-pass membrane protein</topology>
    </subcellularLocation>
</comment>
<evidence type="ECO:0000259" key="6">
    <source>
        <dbReference type="Pfam" id="PF00635"/>
    </source>
</evidence>
<keyword evidence="4 5" id="KW-0472">Membrane</keyword>
<protein>
    <recommendedName>
        <fullName evidence="6">MSP domain-containing protein</fullName>
    </recommendedName>
</protein>
<evidence type="ECO:0000313" key="8">
    <source>
        <dbReference type="Proteomes" id="UP001142055"/>
    </source>
</evidence>
<evidence type="ECO:0000256" key="1">
    <source>
        <dbReference type="ARBA" id="ARBA00004141"/>
    </source>
</evidence>
<dbReference type="Proteomes" id="UP001142055">
    <property type="component" value="Chromosome 1"/>
</dbReference>
<dbReference type="PANTHER" id="PTHR34441:SF1">
    <property type="entry name" value="MOTILE SPERM DOMAIN-CONTAINING 1"/>
    <property type="match status" value="1"/>
</dbReference>
<dbReference type="OMA" id="VFINQHE"/>
<accession>A0A9Q0MDE3</accession>
<keyword evidence="8" id="KW-1185">Reference proteome</keyword>
<sequence length="200" mass="22656">MGSLVFIYPQHIEFPETFEAQTISIFNPYDFSINFHFECTKPNAFSLSATEGEIQAKHSLDISVNLLDKTIIEAKFQVHINVASKGKKLGEKILKVSIKSDHSSDVVHHRKSPHKVEHFQELTNVGFEPKSKIDYKLQMDKVPNEYFVYAALIICIIILMLPHEDNSDSQAQTRLLEVGVNLKLAAAYVLGIVTVFLIRN</sequence>
<dbReference type="OrthoDB" id="10022288at2759"/>
<feature type="transmembrane region" description="Helical" evidence="5">
    <location>
        <begin position="146"/>
        <end position="163"/>
    </location>
</feature>
<dbReference type="GO" id="GO:0016020">
    <property type="term" value="C:membrane"/>
    <property type="evidence" value="ECO:0007669"/>
    <property type="project" value="UniProtKB-SubCell"/>
</dbReference>
<evidence type="ECO:0000256" key="2">
    <source>
        <dbReference type="ARBA" id="ARBA00022692"/>
    </source>
</evidence>
<dbReference type="PANTHER" id="PTHR34441">
    <property type="entry name" value="MOTILE SPERM DOMAIN-CONTAINING PROTEIN 1"/>
    <property type="match status" value="1"/>
</dbReference>
<evidence type="ECO:0000313" key="7">
    <source>
        <dbReference type="EMBL" id="KAJ6223649.1"/>
    </source>
</evidence>
<gene>
    <name evidence="7" type="ORF">RDWZM_002194</name>
</gene>